<dbReference type="EMBL" id="JANJOU010000027">
    <property type="protein sequence ID" value="MCR0984998.1"/>
    <property type="molecule type" value="Genomic_DNA"/>
</dbReference>
<evidence type="ECO:0000313" key="2">
    <source>
        <dbReference type="Proteomes" id="UP001524642"/>
    </source>
</evidence>
<sequence length="44" mass="5210">MDLPLVLHHWWVPKRIIEGFWVSPEGWPEDTPLWASTMSSHKVL</sequence>
<dbReference type="Proteomes" id="UP001524642">
    <property type="component" value="Unassembled WGS sequence"/>
</dbReference>
<accession>A0ABT1XA72</accession>
<reference evidence="1 2" key="1">
    <citation type="submission" date="2022-06" db="EMBL/GenBank/DDBJ databases">
        <title>Roseomonas CN29.</title>
        <authorList>
            <person name="Cheng Y."/>
            <person name="He X."/>
        </authorList>
    </citation>
    <scope>NUCLEOTIDE SEQUENCE [LARGE SCALE GENOMIC DNA]</scope>
    <source>
        <strain evidence="1 2">CN29</strain>
    </source>
</reference>
<comment type="caution">
    <text evidence="1">The sequence shown here is derived from an EMBL/GenBank/DDBJ whole genome shotgun (WGS) entry which is preliminary data.</text>
</comment>
<protein>
    <submittedName>
        <fullName evidence="1">Uncharacterized protein</fullName>
    </submittedName>
</protein>
<evidence type="ECO:0000313" key="1">
    <source>
        <dbReference type="EMBL" id="MCR0984998.1"/>
    </source>
</evidence>
<proteinExistence type="predicted"/>
<keyword evidence="2" id="KW-1185">Reference proteome</keyword>
<gene>
    <name evidence="1" type="ORF">NRP21_23365</name>
</gene>
<dbReference type="RefSeq" id="WP_257718650.1">
    <property type="nucleotide sequence ID" value="NZ_JANJOU010000027.1"/>
</dbReference>
<organism evidence="1 2">
    <name type="scientific">Roseomonas populi</name>
    <dbReference type="NCBI Taxonomy" id="3121582"/>
    <lineage>
        <taxon>Bacteria</taxon>
        <taxon>Pseudomonadati</taxon>
        <taxon>Pseudomonadota</taxon>
        <taxon>Alphaproteobacteria</taxon>
        <taxon>Acetobacterales</taxon>
        <taxon>Roseomonadaceae</taxon>
        <taxon>Roseomonas</taxon>
    </lineage>
</organism>
<name>A0ABT1XA72_9PROT</name>